<accession>A0A117M8W0</accession>
<evidence type="ECO:0000256" key="8">
    <source>
        <dbReference type="PIRSR" id="PIRSR004911-1"/>
    </source>
</evidence>
<dbReference type="GO" id="GO:0046872">
    <property type="term" value="F:metal ion binding"/>
    <property type="evidence" value="ECO:0007669"/>
    <property type="project" value="UniProtKB-KW"/>
</dbReference>
<evidence type="ECO:0000259" key="9">
    <source>
        <dbReference type="PROSITE" id="PS51918"/>
    </source>
</evidence>
<protein>
    <submittedName>
        <fullName evidence="10">KamA family radical SAM protein</fullName>
    </submittedName>
    <submittedName>
        <fullName evidence="11">Putative KamA family protein</fullName>
    </submittedName>
</protein>
<reference evidence="12" key="2">
    <citation type="journal article" date="2015" name="MBio">
        <title>Genome-Resolved Metagenomic Analysis Reveals Roles for Candidate Phyla and Other Microbial Community Members in Biogeochemical Transformations in Oil Reservoirs.</title>
        <authorList>
            <person name="Hu P."/>
            <person name="Tom L."/>
            <person name="Singh A."/>
            <person name="Thomas B.C."/>
            <person name="Baker B.J."/>
            <person name="Piceno Y.M."/>
            <person name="Andersen G.L."/>
            <person name="Banfield J.F."/>
        </authorList>
    </citation>
    <scope>NUCLEOTIDE SEQUENCE [LARGE SCALE GENOMIC DNA]</scope>
</reference>
<feature type="binding site" evidence="8">
    <location>
        <position position="106"/>
    </location>
    <ligand>
        <name>[4Fe-4S] cluster</name>
        <dbReference type="ChEBI" id="CHEBI:49883"/>
        <note>4Fe-4S-S-AdoMet</note>
    </ligand>
</feature>
<feature type="binding site" evidence="8">
    <location>
        <position position="103"/>
    </location>
    <ligand>
        <name>[4Fe-4S] cluster</name>
        <dbReference type="ChEBI" id="CHEBI:49883"/>
        <note>4Fe-4S-S-AdoMet</note>
    </ligand>
</feature>
<proteinExistence type="predicted"/>
<evidence type="ECO:0000256" key="4">
    <source>
        <dbReference type="ARBA" id="ARBA00022723"/>
    </source>
</evidence>
<dbReference type="CDD" id="cd01335">
    <property type="entry name" value="Radical_SAM"/>
    <property type="match status" value="1"/>
</dbReference>
<keyword evidence="6" id="KW-0408">Iron</keyword>
<keyword evidence="5" id="KW-0663">Pyridoxal phosphate</keyword>
<comment type="caution">
    <text evidence="11">The sequence shown here is derived from an EMBL/GenBank/DDBJ whole genome shotgun (WGS) entry which is preliminary data.</text>
</comment>
<keyword evidence="4 8" id="KW-0479">Metal-binding</keyword>
<keyword evidence="7 8" id="KW-0411">Iron-sulfur</keyword>
<feature type="binding site" evidence="8">
    <location>
        <position position="99"/>
    </location>
    <ligand>
        <name>[4Fe-4S] cluster</name>
        <dbReference type="ChEBI" id="CHEBI:49883"/>
        <note>4Fe-4S-S-AdoMet</note>
    </ligand>
</feature>
<dbReference type="Proteomes" id="UP000055014">
    <property type="component" value="Unassembled WGS sequence"/>
</dbReference>
<dbReference type="PROSITE" id="PS51918">
    <property type="entry name" value="RADICAL_SAM"/>
    <property type="match status" value="1"/>
</dbReference>
<dbReference type="Gene3D" id="3.20.20.70">
    <property type="entry name" value="Aldolase class I"/>
    <property type="match status" value="1"/>
</dbReference>
<dbReference type="EMBL" id="DQBS01000006">
    <property type="protein sequence ID" value="HCO69018.1"/>
    <property type="molecule type" value="Genomic_DNA"/>
</dbReference>
<dbReference type="Pfam" id="PF04055">
    <property type="entry name" value="Radical_SAM"/>
    <property type="match status" value="1"/>
</dbReference>
<dbReference type="EMBL" id="LGGW01000021">
    <property type="protein sequence ID" value="KUK90760.1"/>
    <property type="molecule type" value="Genomic_DNA"/>
</dbReference>
<name>A0A117M8W0_9BACT</name>
<keyword evidence="2 8" id="KW-0004">4Fe-4S</keyword>
<feature type="domain" description="Radical SAM core" evidence="9">
    <location>
        <begin position="85"/>
        <end position="322"/>
    </location>
</feature>
<organism evidence="11 12">
    <name type="scientific">Mesotoga infera</name>
    <dbReference type="NCBI Taxonomy" id="1236046"/>
    <lineage>
        <taxon>Bacteria</taxon>
        <taxon>Thermotogati</taxon>
        <taxon>Thermotogota</taxon>
        <taxon>Thermotogae</taxon>
        <taxon>Kosmotogales</taxon>
        <taxon>Kosmotogaceae</taxon>
        <taxon>Mesotoga</taxon>
    </lineage>
</organism>
<dbReference type="GO" id="GO:0003824">
    <property type="term" value="F:catalytic activity"/>
    <property type="evidence" value="ECO:0007669"/>
    <property type="project" value="InterPro"/>
</dbReference>
<evidence type="ECO:0000313" key="13">
    <source>
        <dbReference type="Proteomes" id="UP000264215"/>
    </source>
</evidence>
<evidence type="ECO:0000313" key="10">
    <source>
        <dbReference type="EMBL" id="HCO69018.1"/>
    </source>
</evidence>
<evidence type="ECO:0000256" key="1">
    <source>
        <dbReference type="ARBA" id="ARBA00001933"/>
    </source>
</evidence>
<dbReference type="InterPro" id="IPR058240">
    <property type="entry name" value="rSAM_sf"/>
</dbReference>
<evidence type="ECO:0000256" key="2">
    <source>
        <dbReference type="ARBA" id="ARBA00022485"/>
    </source>
</evidence>
<evidence type="ECO:0000313" key="12">
    <source>
        <dbReference type="Proteomes" id="UP000055014"/>
    </source>
</evidence>
<comment type="cofactor">
    <cofactor evidence="1">
        <name>pyridoxal 5'-phosphate</name>
        <dbReference type="ChEBI" id="CHEBI:597326"/>
    </cofactor>
</comment>
<keyword evidence="3" id="KW-0949">S-adenosyl-L-methionine</keyword>
<dbReference type="InterPro" id="IPR007197">
    <property type="entry name" value="rSAM"/>
</dbReference>
<dbReference type="InterPro" id="IPR013785">
    <property type="entry name" value="Aldolase_TIM"/>
</dbReference>
<reference evidence="10 13" key="3">
    <citation type="journal article" date="2018" name="Nat. Biotechnol.">
        <title>A standardized bacterial taxonomy based on genome phylogeny substantially revises the tree of life.</title>
        <authorList>
            <person name="Parks D.H."/>
            <person name="Chuvochina M."/>
            <person name="Waite D.W."/>
            <person name="Rinke C."/>
            <person name="Skarshewski A."/>
            <person name="Chaumeil P.A."/>
            <person name="Hugenholtz P."/>
        </authorList>
    </citation>
    <scope>NUCLEOTIDE SEQUENCE [LARGE SCALE GENOMIC DNA]</scope>
    <source>
        <strain evidence="10">UBA9905</strain>
    </source>
</reference>
<dbReference type="PANTHER" id="PTHR30538">
    <property type="entry name" value="LYSINE 2,3-AMINOMUTASE-RELATED"/>
    <property type="match status" value="1"/>
</dbReference>
<gene>
    <name evidence="10" type="ORF">DIT26_00265</name>
    <name evidence="11" type="ORF">XE02_0387</name>
</gene>
<dbReference type="SUPFAM" id="SSF102114">
    <property type="entry name" value="Radical SAM enzymes"/>
    <property type="match status" value="1"/>
</dbReference>
<dbReference type="SFLD" id="SFLDS00029">
    <property type="entry name" value="Radical_SAM"/>
    <property type="match status" value="1"/>
</dbReference>
<dbReference type="PATRIC" id="fig|1236046.5.peg.1523"/>
<dbReference type="GO" id="GO:0051539">
    <property type="term" value="F:4 iron, 4 sulfur cluster binding"/>
    <property type="evidence" value="ECO:0007669"/>
    <property type="project" value="UniProtKB-KW"/>
</dbReference>
<dbReference type="AlphaFoldDB" id="A0A117M8W0"/>
<sequence>MHSPKYLTSVDKIEGLSEEQIREMRRVTEVYPFRANDYYLGLIDWKDPHDPIKRIIVPDLEELDEWGDLDASQEHKYTVAPGMEHKYTDTALLLVSKVCGSFCRFCFRKRLFSVENKEVVNDVTQGIEYIKKHKEITNVLLTGGDSLILSTERLGNIVRQLREIDHVGIIRFGSKMVAFNPYRIINDPNLPEMISKYSTQKKKIYIMAHFNHPRELTDQAVKGLNILRDAGAVICNQTPMIKGVNDDVEVMTELFRKLSFIGIPPYYVFQCRPTKGNHTYAVPAEKGYAIFKKSIDRVSGLAKRARFVMSHATGKIEYVGLDENKIYMKYHRAADPRRYDLFMAFDRNPNAYWLEDYVDPDSLV</sequence>
<dbReference type="InterPro" id="IPR003739">
    <property type="entry name" value="Lys_aminomutase/Glu_NH3_mut"/>
</dbReference>
<dbReference type="PANTHER" id="PTHR30538:SF0">
    <property type="entry name" value="L-LYSINE 2,3-AMINOMUTASE AQ_1632-RELATED"/>
    <property type="match status" value="1"/>
</dbReference>
<evidence type="ECO:0000256" key="3">
    <source>
        <dbReference type="ARBA" id="ARBA00022691"/>
    </source>
</evidence>
<dbReference type="Proteomes" id="UP000264215">
    <property type="component" value="Unassembled WGS sequence"/>
</dbReference>
<evidence type="ECO:0000256" key="7">
    <source>
        <dbReference type="ARBA" id="ARBA00023014"/>
    </source>
</evidence>
<evidence type="ECO:0000256" key="6">
    <source>
        <dbReference type="ARBA" id="ARBA00023004"/>
    </source>
</evidence>
<dbReference type="PIRSF" id="PIRSF004911">
    <property type="entry name" value="DUF160"/>
    <property type="match status" value="1"/>
</dbReference>
<evidence type="ECO:0000256" key="5">
    <source>
        <dbReference type="ARBA" id="ARBA00022898"/>
    </source>
</evidence>
<reference evidence="11" key="1">
    <citation type="journal article" date="2015" name="MBio">
        <title>Genome-resolved metagenomic analysis reveals roles for candidate phyla and other microbial community members in biogeochemical transformations in oil reservoirs.</title>
        <authorList>
            <person name="Hu P."/>
            <person name="Tom L."/>
            <person name="Singh A."/>
            <person name="Thomas B.C."/>
            <person name="Baker B.J."/>
            <person name="Piceno Y.M."/>
            <person name="Andersen G.L."/>
            <person name="Banfield J.F."/>
        </authorList>
    </citation>
    <scope>NUCLEOTIDE SEQUENCE [LARGE SCALE GENOMIC DNA]</scope>
    <source>
        <strain evidence="11">46_70</strain>
    </source>
</reference>
<evidence type="ECO:0000313" key="11">
    <source>
        <dbReference type="EMBL" id="KUK90760.1"/>
    </source>
</evidence>
<dbReference type="SFLD" id="SFLDG01070">
    <property type="entry name" value="PLP-dependent"/>
    <property type="match status" value="1"/>
</dbReference>
<dbReference type="NCBIfam" id="TIGR00238">
    <property type="entry name" value="KamA family radical SAM protein"/>
    <property type="match status" value="1"/>
</dbReference>